<dbReference type="RefSeq" id="WP_308481220.1">
    <property type="nucleotide sequence ID" value="NZ_OY726397.1"/>
</dbReference>
<dbReference type="InterPro" id="IPR050775">
    <property type="entry name" value="FAD-binding_Monooxygenases"/>
</dbReference>
<reference evidence="6 7" key="1">
    <citation type="submission" date="2023-08" db="EMBL/GenBank/DDBJ databases">
        <authorList>
            <person name="Folkvardsen B D."/>
            <person name="Norman A."/>
        </authorList>
    </citation>
    <scope>NUCLEOTIDE SEQUENCE [LARGE SCALE GENOMIC DNA]</scope>
    <source>
        <strain evidence="6 7">Mu0053</strain>
    </source>
</reference>
<keyword evidence="7" id="KW-1185">Reference proteome</keyword>
<dbReference type="EC" id="1.14.13.-" evidence="6"/>
<evidence type="ECO:0000256" key="1">
    <source>
        <dbReference type="ARBA" id="ARBA00010139"/>
    </source>
</evidence>
<name>A0ABM9LEA2_9MYCO</name>
<accession>A0ABM9LEA2</accession>
<dbReference type="Gene3D" id="3.50.50.60">
    <property type="entry name" value="FAD/NAD(P)-binding domain"/>
    <property type="match status" value="2"/>
</dbReference>
<dbReference type="InterPro" id="IPR036188">
    <property type="entry name" value="FAD/NAD-bd_sf"/>
</dbReference>
<comment type="similarity">
    <text evidence="1">Belongs to the FAD-binding monooxygenase family.</text>
</comment>
<dbReference type="Proteomes" id="UP001190465">
    <property type="component" value="Chromosome"/>
</dbReference>
<dbReference type="PANTHER" id="PTHR43098">
    <property type="entry name" value="L-ORNITHINE N(5)-MONOOXYGENASE-RELATED"/>
    <property type="match status" value="1"/>
</dbReference>
<evidence type="ECO:0000313" key="6">
    <source>
        <dbReference type="EMBL" id="CAJ1497530.1"/>
    </source>
</evidence>
<dbReference type="SUPFAM" id="SSF51905">
    <property type="entry name" value="FAD/NAD(P)-binding domain"/>
    <property type="match status" value="2"/>
</dbReference>
<keyword evidence="2" id="KW-0285">Flavoprotein</keyword>
<sequence>MTRAESKPSEQSHFDVLVIGAGFAGLRMLIEMRAKGLSAHLLEAGSDVGGTWYWNRYPGARTDTESWAYCYSFDPQLLQEWDWRDRYPSQQEVQAYLSYVTDRYGLRGSIELNSKVAAIVHDSTGNRWDVTTDDGRAYRAKFVVAATGGIAAGYRPDLLGFEDFKGQWFMSSAWPKEPVDFTGKRVGIIGTGSTGVQLIPQIAHTAEHLTVFQRTPNFVIPGRNMPLEEEQQKAIKQNYERVWELAHSQVFGFPMRQAGRNANDVTAEERDRIFEQGWEKGGFRFIFETFDDLFVDEQANEYAAEFVRNKIRAIVHDPDVAEMLCPTNHPIGTKRPPIGSQYYETYNRDNVTLVDISVDPVDRVTESGVNTTNGVFDLDILVFATGFKVGTGSLERIDVRGEGGLKLNDVWAEGPQTLMGVGVTGFPNFFLVGGPHSTIGNAPPVAERVTTWVGEVIDYMDQTGVSIIEPTQEAMDQWGHLLQAIVDTTLLEKGKAAGSWFFGANTPDGPNRIVLYAAGVPGYFVELEQSAKAGYPGFKFQ</sequence>
<organism evidence="6 7">
    <name type="scientific">[Mycobacterium] burgundiense</name>
    <dbReference type="NCBI Taxonomy" id="3064286"/>
    <lineage>
        <taxon>Bacteria</taxon>
        <taxon>Bacillati</taxon>
        <taxon>Actinomycetota</taxon>
        <taxon>Actinomycetes</taxon>
        <taxon>Mycobacteriales</taxon>
        <taxon>Mycobacteriaceae</taxon>
        <taxon>Mycolicibacterium</taxon>
    </lineage>
</organism>
<evidence type="ECO:0000256" key="5">
    <source>
        <dbReference type="ARBA" id="ARBA00023002"/>
    </source>
</evidence>
<dbReference type="Pfam" id="PF00743">
    <property type="entry name" value="FMO-like"/>
    <property type="match status" value="1"/>
</dbReference>
<evidence type="ECO:0000313" key="7">
    <source>
        <dbReference type="Proteomes" id="UP001190465"/>
    </source>
</evidence>
<keyword evidence="4" id="KW-0521">NADP</keyword>
<evidence type="ECO:0000256" key="4">
    <source>
        <dbReference type="ARBA" id="ARBA00022857"/>
    </source>
</evidence>
<evidence type="ECO:0000256" key="2">
    <source>
        <dbReference type="ARBA" id="ARBA00022630"/>
    </source>
</evidence>
<dbReference type="PRINTS" id="PR00411">
    <property type="entry name" value="PNDRDTASEI"/>
</dbReference>
<keyword evidence="5 6" id="KW-0560">Oxidoreductase</keyword>
<keyword evidence="3" id="KW-0274">FAD</keyword>
<dbReference type="EMBL" id="OY726397">
    <property type="protein sequence ID" value="CAJ1497530.1"/>
    <property type="molecule type" value="Genomic_DNA"/>
</dbReference>
<dbReference type="GO" id="GO:0016491">
    <property type="term" value="F:oxidoreductase activity"/>
    <property type="evidence" value="ECO:0007669"/>
    <property type="project" value="UniProtKB-KW"/>
</dbReference>
<dbReference type="PANTHER" id="PTHR43098:SF5">
    <property type="entry name" value="DUAL-FUNCTIONAL MONOOXYGENASE_METHYLTRANSFERASE PSOF"/>
    <property type="match status" value="1"/>
</dbReference>
<evidence type="ECO:0000256" key="3">
    <source>
        <dbReference type="ARBA" id="ARBA00022827"/>
    </source>
</evidence>
<gene>
    <name evidence="6" type="ORF">MU0053_000932</name>
</gene>
<protein>
    <submittedName>
        <fullName evidence="6">NAD(P)/FAD-dependent oxidoreductase</fullName>
        <ecNumber evidence="6">1.14.13.-</ecNumber>
    </submittedName>
</protein>
<dbReference type="InterPro" id="IPR020946">
    <property type="entry name" value="Flavin_mOase-like"/>
</dbReference>
<proteinExistence type="inferred from homology"/>